<protein>
    <recommendedName>
        <fullName evidence="3">RecA family profile 1 domain-containing protein</fullName>
    </recommendedName>
</protein>
<dbReference type="GO" id="GO:0005524">
    <property type="term" value="F:ATP binding"/>
    <property type="evidence" value="ECO:0007669"/>
    <property type="project" value="InterPro"/>
</dbReference>
<gene>
    <name evidence="4" type="ORF">BT96DRAFT_942151</name>
</gene>
<dbReference type="InterPro" id="IPR013632">
    <property type="entry name" value="Rad51_C"/>
</dbReference>
<dbReference type="InterPro" id="IPR020588">
    <property type="entry name" value="RecA_ATP-bd"/>
</dbReference>
<evidence type="ECO:0000259" key="3">
    <source>
        <dbReference type="PROSITE" id="PS50162"/>
    </source>
</evidence>
<dbReference type="SUPFAM" id="SSF52540">
    <property type="entry name" value="P-loop containing nucleoside triphosphate hydrolases"/>
    <property type="match status" value="1"/>
</dbReference>
<dbReference type="OrthoDB" id="336321at2759"/>
<dbReference type="InterPro" id="IPR027417">
    <property type="entry name" value="P-loop_NTPase"/>
</dbReference>
<proteinExistence type="predicted"/>
<accession>A0A6A4HFP8</accession>
<dbReference type="GO" id="GO:0140664">
    <property type="term" value="F:ATP-dependent DNA damage sensor activity"/>
    <property type="evidence" value="ECO:0007669"/>
    <property type="project" value="InterPro"/>
</dbReference>
<dbReference type="PROSITE" id="PS50162">
    <property type="entry name" value="RECA_2"/>
    <property type="match status" value="1"/>
</dbReference>
<dbReference type="GO" id="GO:0005657">
    <property type="term" value="C:replication fork"/>
    <property type="evidence" value="ECO:0007669"/>
    <property type="project" value="TreeGrafter"/>
</dbReference>
<reference evidence="4" key="1">
    <citation type="journal article" date="2019" name="Environ. Microbiol.">
        <title>Fungal ecological strategies reflected in gene transcription - a case study of two litter decomposers.</title>
        <authorList>
            <person name="Barbi F."/>
            <person name="Kohler A."/>
            <person name="Barry K."/>
            <person name="Baskaran P."/>
            <person name="Daum C."/>
            <person name="Fauchery L."/>
            <person name="Ihrmark K."/>
            <person name="Kuo A."/>
            <person name="LaButti K."/>
            <person name="Lipzen A."/>
            <person name="Morin E."/>
            <person name="Grigoriev I.V."/>
            <person name="Henrissat B."/>
            <person name="Lindahl B."/>
            <person name="Martin F."/>
        </authorList>
    </citation>
    <scope>NUCLEOTIDE SEQUENCE</scope>
    <source>
        <strain evidence="4">JB14</strain>
    </source>
</reference>
<dbReference type="PANTHER" id="PTHR46457:SF1">
    <property type="entry name" value="DNA REPAIR PROTEIN RAD51 HOMOLOG 4"/>
    <property type="match status" value="1"/>
</dbReference>
<dbReference type="InterPro" id="IPR051988">
    <property type="entry name" value="HRR_RAD51_Paralog"/>
</dbReference>
<dbReference type="EMBL" id="ML769524">
    <property type="protein sequence ID" value="KAE9395845.1"/>
    <property type="molecule type" value="Genomic_DNA"/>
</dbReference>
<comment type="subcellular location">
    <subcellularLocation>
        <location evidence="1">Nucleus</location>
    </subcellularLocation>
</comment>
<feature type="domain" description="RecA family profile 1" evidence="3">
    <location>
        <begin position="1"/>
        <end position="153"/>
    </location>
</feature>
<dbReference type="GO" id="GO:0005815">
    <property type="term" value="C:microtubule organizing center"/>
    <property type="evidence" value="ECO:0007669"/>
    <property type="project" value="TreeGrafter"/>
</dbReference>
<dbReference type="PANTHER" id="PTHR46457">
    <property type="entry name" value="DNA REPAIR PROTEIN RAD51 HOMOLOG 4"/>
    <property type="match status" value="1"/>
</dbReference>
<name>A0A6A4HFP8_9AGAR</name>
<keyword evidence="5" id="KW-1185">Reference proteome</keyword>
<evidence type="ECO:0000313" key="5">
    <source>
        <dbReference type="Proteomes" id="UP000799118"/>
    </source>
</evidence>
<dbReference type="GO" id="GO:0000723">
    <property type="term" value="P:telomere maintenance"/>
    <property type="evidence" value="ECO:0007669"/>
    <property type="project" value="TreeGrafter"/>
</dbReference>
<dbReference type="Proteomes" id="UP000799118">
    <property type="component" value="Unassembled WGS sequence"/>
</dbReference>
<dbReference type="GO" id="GO:0042148">
    <property type="term" value="P:DNA strand invasion"/>
    <property type="evidence" value="ECO:0007669"/>
    <property type="project" value="TreeGrafter"/>
</dbReference>
<dbReference type="AlphaFoldDB" id="A0A6A4HFP8"/>
<keyword evidence="2" id="KW-0539">Nucleus</keyword>
<dbReference type="GO" id="GO:0000724">
    <property type="term" value="P:double-strand break repair via homologous recombination"/>
    <property type="evidence" value="ECO:0007669"/>
    <property type="project" value="TreeGrafter"/>
</dbReference>
<dbReference type="Pfam" id="PF08423">
    <property type="entry name" value="Rad51"/>
    <property type="match status" value="1"/>
</dbReference>
<sequence length="247" mass="27173">METFPALDDLLGGGLPYSPCYRSLWGQKLGEKREALWIDTTGDFSVERAVQILEDYQQTPDDLEATLEKLHISTAVDVESIQEIIRALDLQFSGPEDSPRIKCIVIDSITPLLGPYLSAVSAQGHAIMTGLMRYLRHLATRYSLLVLIVNNATLMSAPASSKGQMPFKPTSNPHSAFASTIRKPALGPSFTFMTDATLWVSFWPEQQESEKGSTTHVVEVFRSRFSKSNVWSTFSIASTGTLLPGSA</sequence>
<evidence type="ECO:0000256" key="2">
    <source>
        <dbReference type="ARBA" id="ARBA00023242"/>
    </source>
</evidence>
<dbReference type="GO" id="GO:0000400">
    <property type="term" value="F:four-way junction DNA binding"/>
    <property type="evidence" value="ECO:0007669"/>
    <property type="project" value="TreeGrafter"/>
</dbReference>
<evidence type="ECO:0000256" key="1">
    <source>
        <dbReference type="ARBA" id="ARBA00004123"/>
    </source>
</evidence>
<dbReference type="GO" id="GO:0003697">
    <property type="term" value="F:single-stranded DNA binding"/>
    <property type="evidence" value="ECO:0007669"/>
    <property type="project" value="TreeGrafter"/>
</dbReference>
<dbReference type="GO" id="GO:0007131">
    <property type="term" value="P:reciprocal meiotic recombination"/>
    <property type="evidence" value="ECO:0007669"/>
    <property type="project" value="TreeGrafter"/>
</dbReference>
<evidence type="ECO:0000313" key="4">
    <source>
        <dbReference type="EMBL" id="KAE9395845.1"/>
    </source>
</evidence>
<dbReference type="GO" id="GO:0033063">
    <property type="term" value="C:Rad51B-Rad51C-Rad51D-XRCC2 complex"/>
    <property type="evidence" value="ECO:0007669"/>
    <property type="project" value="TreeGrafter"/>
</dbReference>
<organism evidence="4 5">
    <name type="scientific">Gymnopus androsaceus JB14</name>
    <dbReference type="NCBI Taxonomy" id="1447944"/>
    <lineage>
        <taxon>Eukaryota</taxon>
        <taxon>Fungi</taxon>
        <taxon>Dikarya</taxon>
        <taxon>Basidiomycota</taxon>
        <taxon>Agaricomycotina</taxon>
        <taxon>Agaricomycetes</taxon>
        <taxon>Agaricomycetidae</taxon>
        <taxon>Agaricales</taxon>
        <taxon>Marasmiineae</taxon>
        <taxon>Omphalotaceae</taxon>
        <taxon>Gymnopus</taxon>
    </lineage>
</organism>
<dbReference type="Gene3D" id="3.40.50.300">
    <property type="entry name" value="P-loop containing nucleotide triphosphate hydrolases"/>
    <property type="match status" value="1"/>
</dbReference>